<dbReference type="OrthoDB" id="8068875at2759"/>
<feature type="region of interest" description="Disordered" evidence="6">
    <location>
        <begin position="421"/>
        <end position="443"/>
    </location>
</feature>
<dbReference type="Pfam" id="PF00632">
    <property type="entry name" value="HECT"/>
    <property type="match status" value="1"/>
</dbReference>
<evidence type="ECO:0000256" key="1">
    <source>
        <dbReference type="ARBA" id="ARBA00000885"/>
    </source>
</evidence>
<feature type="region of interest" description="Disordered" evidence="6">
    <location>
        <begin position="553"/>
        <end position="576"/>
    </location>
</feature>
<keyword evidence="4 5" id="KW-0833">Ubl conjugation pathway</keyword>
<dbReference type="PANTHER" id="PTHR45700">
    <property type="entry name" value="UBIQUITIN-PROTEIN LIGASE E3C"/>
    <property type="match status" value="1"/>
</dbReference>
<proteinExistence type="predicted"/>
<dbReference type="Gene3D" id="3.30.2410.10">
    <property type="entry name" value="Hect, E3 ligase catalytic domain"/>
    <property type="match status" value="1"/>
</dbReference>
<feature type="compositionally biased region" description="Low complexity" evidence="6">
    <location>
        <begin position="247"/>
        <end position="256"/>
    </location>
</feature>
<feature type="region of interest" description="Disordered" evidence="6">
    <location>
        <begin position="356"/>
        <end position="391"/>
    </location>
</feature>
<dbReference type="SUPFAM" id="SSF56204">
    <property type="entry name" value="Hect, E3 ligase catalytic domain"/>
    <property type="match status" value="1"/>
</dbReference>
<evidence type="ECO:0000256" key="3">
    <source>
        <dbReference type="ARBA" id="ARBA00022679"/>
    </source>
</evidence>
<feature type="compositionally biased region" description="Polar residues" evidence="6">
    <location>
        <begin position="231"/>
        <end position="240"/>
    </location>
</feature>
<feature type="region of interest" description="Disordered" evidence="6">
    <location>
        <begin position="231"/>
        <end position="256"/>
    </location>
</feature>
<dbReference type="EC" id="2.3.2.26" evidence="2"/>
<dbReference type="PROSITE" id="PS50237">
    <property type="entry name" value="HECT"/>
    <property type="match status" value="1"/>
</dbReference>
<feature type="compositionally biased region" description="Pro residues" evidence="6">
    <location>
        <begin position="89"/>
        <end position="100"/>
    </location>
</feature>
<protein>
    <recommendedName>
        <fullName evidence="2">HECT-type E3 ubiquitin transferase</fullName>
        <ecNumber evidence="2">2.3.2.26</ecNumber>
    </recommendedName>
</protein>
<feature type="active site" description="Glycyl thioester intermediate" evidence="5">
    <location>
        <position position="1150"/>
    </location>
</feature>
<dbReference type="Gene3D" id="3.30.2160.10">
    <property type="entry name" value="Hect, E3 ligase catalytic domain"/>
    <property type="match status" value="1"/>
</dbReference>
<feature type="compositionally biased region" description="Polar residues" evidence="6">
    <location>
        <begin position="62"/>
        <end position="74"/>
    </location>
</feature>
<feature type="region of interest" description="Disordered" evidence="6">
    <location>
        <begin position="291"/>
        <end position="326"/>
    </location>
</feature>
<comment type="caution">
    <text evidence="8">The sequence shown here is derived from an EMBL/GenBank/DDBJ whole genome shotgun (WGS) entry which is preliminary data.</text>
</comment>
<evidence type="ECO:0000256" key="5">
    <source>
        <dbReference type="PROSITE-ProRule" id="PRU00104"/>
    </source>
</evidence>
<keyword evidence="3" id="KW-0808">Transferase</keyword>
<name>A0A2A9PKJ9_OPHUN</name>
<evidence type="ECO:0000259" key="7">
    <source>
        <dbReference type="PROSITE" id="PS50237"/>
    </source>
</evidence>
<reference evidence="8 9" key="1">
    <citation type="journal article" date="2015" name="BMC Genomics">
        <title>Gene expression during zombie ant biting behavior reflects the complexity underlying fungal parasitic behavioral manipulation.</title>
        <authorList>
            <person name="de Bekker C."/>
            <person name="Ohm R.A."/>
            <person name="Loreto R.G."/>
            <person name="Sebastian A."/>
            <person name="Albert I."/>
            <person name="Merrow M."/>
            <person name="Brachmann A."/>
            <person name="Hughes D.P."/>
        </authorList>
    </citation>
    <scope>NUCLEOTIDE SEQUENCE [LARGE SCALE GENOMIC DNA]</scope>
    <source>
        <strain evidence="8 9">SC16a</strain>
    </source>
</reference>
<feature type="compositionally biased region" description="Basic and acidic residues" evidence="6">
    <location>
        <begin position="175"/>
        <end position="190"/>
    </location>
</feature>
<feature type="compositionally biased region" description="Basic and acidic residues" evidence="6">
    <location>
        <begin position="315"/>
        <end position="326"/>
    </location>
</feature>
<evidence type="ECO:0000256" key="2">
    <source>
        <dbReference type="ARBA" id="ARBA00012485"/>
    </source>
</evidence>
<feature type="compositionally biased region" description="Low complexity" evidence="6">
    <location>
        <begin position="291"/>
        <end position="302"/>
    </location>
</feature>
<evidence type="ECO:0000313" key="9">
    <source>
        <dbReference type="Proteomes" id="UP000037136"/>
    </source>
</evidence>
<dbReference type="InterPro" id="IPR044611">
    <property type="entry name" value="E3A/B/C-like"/>
</dbReference>
<dbReference type="CDD" id="cd00078">
    <property type="entry name" value="HECTc"/>
    <property type="match status" value="1"/>
</dbReference>
<dbReference type="InterPro" id="IPR035983">
    <property type="entry name" value="Hect_E3_ubiquitin_ligase"/>
</dbReference>
<dbReference type="SMART" id="SM00119">
    <property type="entry name" value="HECTc"/>
    <property type="match status" value="1"/>
</dbReference>
<feature type="domain" description="HECT" evidence="7">
    <location>
        <begin position="835"/>
        <end position="1182"/>
    </location>
</feature>
<dbReference type="Proteomes" id="UP000037136">
    <property type="component" value="Unassembled WGS sequence"/>
</dbReference>
<comment type="catalytic activity">
    <reaction evidence="1">
        <text>S-ubiquitinyl-[E2 ubiquitin-conjugating enzyme]-L-cysteine + [acceptor protein]-L-lysine = [E2 ubiquitin-conjugating enzyme]-L-cysteine + N(6)-ubiquitinyl-[acceptor protein]-L-lysine.</text>
        <dbReference type="EC" id="2.3.2.26"/>
    </reaction>
</comment>
<dbReference type="AlphaFoldDB" id="A0A2A9PKJ9"/>
<dbReference type="GO" id="GO:0061630">
    <property type="term" value="F:ubiquitin protein ligase activity"/>
    <property type="evidence" value="ECO:0007669"/>
    <property type="project" value="UniProtKB-EC"/>
</dbReference>
<gene>
    <name evidence="8" type="ORF">XA68_17399</name>
</gene>
<keyword evidence="9" id="KW-1185">Reference proteome</keyword>
<dbReference type="InterPro" id="IPR000569">
    <property type="entry name" value="HECT_dom"/>
</dbReference>
<feature type="region of interest" description="Disordered" evidence="6">
    <location>
        <begin position="169"/>
        <end position="202"/>
    </location>
</feature>
<dbReference type="EMBL" id="LAZP02000072">
    <property type="protein sequence ID" value="PFH61413.1"/>
    <property type="molecule type" value="Genomic_DNA"/>
</dbReference>
<feature type="compositionally biased region" description="Basic and acidic residues" evidence="6">
    <location>
        <begin position="377"/>
        <end position="391"/>
    </location>
</feature>
<feature type="region of interest" description="Disordered" evidence="6">
    <location>
        <begin position="19"/>
        <end position="105"/>
    </location>
</feature>
<sequence>MASSTRSRPSQHDLVTRIHNNALLTPTALPGRLDITNPEAQTTSTESESEFEFDPLPKPANSVPSHSRSMSNPFPSLFNIKKKRQDSILPPPPPPPPPPLSSCLELECEGNAMPAQSPRKHKRGGPFGSKDFTTGNCMTCASLVKWPKELKVFKCTICATINDLVPAQKPGPVLKESHWSRPSSRRREPAQESPASSPGPHPISFQLTKRLVKQCLCSYVLRRLCIKSLSSSGTPQNLSPRTLCRDQQQQPAPAGQAYLRSAADRNGSTAHEPRLVFDEEPTLHLINPTSRYYSASSPESSSLQPPTTGAPPGSRRREPSAARKDEIRRVFKPLTDYIASCFASFTCVNSSFMTCSRQTGRPGSDFSIRRKPVPVREPQKHPPSEPTREDPVADYFLSDLDHKMLLLGDFAENGTWWAGGQQGATTASANRADGPGKVSASSKSPHVNWSELSDWYSMVINAAEGWRDVFEELSRDPDFVRPSEEHLRACERELLDAQFHVQRVLLKVTEMLLKRPGRPLTAPVDLRFLLIILENPLLRADVQTFRGFLQADRGASSPRRGSLAGQSTVTRRGLSSGHHSGIIKRVVGLLSNSSECHNHLVNWLAKYQTARFVGVKDLFSGFLTYRLLREGDKTRPTQVDITAGLIPEMQAGRSVAAYLHDEIASGPSKKQKELEKKRAYTDDWQIKAAARVLALLFAANNLPKARQADELWTNTSEAQIAAVRDCVHASGQLLPTSDFYSLVLDNIDLVADFESWELKRSKFCFCQYPFLLSISAKTKILEYDARRQMQNKARDAFFDSIMTRRNIKQYLSLDVRRDCLVDDSLKAVSEVIGSGSGDVKKALRITFRGEEGIDGGGLRKEWFLLLVREVFNPDHGLFLYDDDSQYCYFNPNSFETSDQFFLVGVVMGLAIYNSTILDVALPPFAFRKLLAAAPAHGQGPSSHPRPSMKYSLDDLAEYKPRVARSLRQLLEYDGDVEPTFALDFVYEMERYGTPVPVPLCHGGERKPVTNSNRREYVELYVRHALDIAVARQFEPFKRGFYTVCGGNAFSLFRPEEIELLVRGSDETLDISALRAVAEYDNWGSRKPDGAEPVIGWFWETFQSAAAADQRKMLLFITGSDRLPAMGAAMLTIKISCLGEDCGRYPIARTCFNMLSLWKYGSRQRLDAMLWRAVRESEGFGLK</sequence>
<dbReference type="STRING" id="268505.A0A2A9PKJ9"/>
<dbReference type="PANTHER" id="PTHR45700:SF9">
    <property type="entry name" value="HECT-TYPE E3 UBIQUITIN TRANSFERASE"/>
    <property type="match status" value="1"/>
</dbReference>
<accession>A0A2A9PKJ9</accession>
<evidence type="ECO:0000256" key="4">
    <source>
        <dbReference type="ARBA" id="ARBA00022786"/>
    </source>
</evidence>
<dbReference type="GO" id="GO:0000209">
    <property type="term" value="P:protein polyubiquitination"/>
    <property type="evidence" value="ECO:0007669"/>
    <property type="project" value="InterPro"/>
</dbReference>
<reference evidence="8 9" key="2">
    <citation type="journal article" date="2017" name="Sci. Rep.">
        <title>Ant-infecting Ophiocordyceps genomes reveal a high diversity of potential behavioral manipulation genes and a possible major role for enterotoxins.</title>
        <authorList>
            <person name="de Bekker C."/>
            <person name="Ohm R.A."/>
            <person name="Evans H.C."/>
            <person name="Brachmann A."/>
            <person name="Hughes D.P."/>
        </authorList>
    </citation>
    <scope>NUCLEOTIDE SEQUENCE [LARGE SCALE GENOMIC DNA]</scope>
    <source>
        <strain evidence="8 9">SC16a</strain>
    </source>
</reference>
<evidence type="ECO:0000256" key="6">
    <source>
        <dbReference type="SAM" id="MobiDB-lite"/>
    </source>
</evidence>
<evidence type="ECO:0000313" key="8">
    <source>
        <dbReference type="EMBL" id="PFH61413.1"/>
    </source>
</evidence>
<dbReference type="Gene3D" id="3.90.1750.10">
    <property type="entry name" value="Hect, E3 ligase catalytic domains"/>
    <property type="match status" value="1"/>
</dbReference>
<organism evidence="8 9">
    <name type="scientific">Ophiocordyceps unilateralis</name>
    <name type="common">Zombie-ant fungus</name>
    <name type="synonym">Torrubia unilateralis</name>
    <dbReference type="NCBI Taxonomy" id="268505"/>
    <lineage>
        <taxon>Eukaryota</taxon>
        <taxon>Fungi</taxon>
        <taxon>Dikarya</taxon>
        <taxon>Ascomycota</taxon>
        <taxon>Pezizomycotina</taxon>
        <taxon>Sordariomycetes</taxon>
        <taxon>Hypocreomycetidae</taxon>
        <taxon>Hypocreales</taxon>
        <taxon>Ophiocordycipitaceae</taxon>
        <taxon>Ophiocordyceps</taxon>
    </lineage>
</organism>